<dbReference type="STRING" id="94624.Bpet3347"/>
<dbReference type="InterPro" id="IPR001123">
    <property type="entry name" value="LeuE-type"/>
</dbReference>
<comment type="similarity">
    <text evidence="2">Belongs to the Rht family.</text>
</comment>
<dbReference type="InterPro" id="IPR004778">
    <property type="entry name" value="Homoserine/Threonine_efflux"/>
</dbReference>
<evidence type="ECO:0000256" key="6">
    <source>
        <dbReference type="ARBA" id="ARBA00023136"/>
    </source>
</evidence>
<evidence type="ECO:0000256" key="1">
    <source>
        <dbReference type="ARBA" id="ARBA00004651"/>
    </source>
</evidence>
<keyword evidence="4 7" id="KW-0812">Transmembrane</keyword>
<dbReference type="Pfam" id="PF01810">
    <property type="entry name" value="LysE"/>
    <property type="match status" value="1"/>
</dbReference>
<dbReference type="KEGG" id="bpt:Bpet3347"/>
<dbReference type="PIRSF" id="PIRSF006324">
    <property type="entry name" value="LeuE"/>
    <property type="match status" value="1"/>
</dbReference>
<keyword evidence="3" id="KW-1003">Cell membrane</keyword>
<comment type="subcellular location">
    <subcellularLocation>
        <location evidence="1">Cell membrane</location>
        <topology evidence="1">Multi-pass membrane protein</topology>
    </subcellularLocation>
</comment>
<keyword evidence="5 7" id="KW-1133">Transmembrane helix</keyword>
<evidence type="ECO:0000313" key="8">
    <source>
        <dbReference type="EMBL" id="CAP43689.1"/>
    </source>
</evidence>
<organism evidence="8 9">
    <name type="scientific">Bordetella petrii (strain ATCC BAA-461 / DSM 12804 / CCUG 43448 / CIP 107267 / Se-1111R)</name>
    <dbReference type="NCBI Taxonomy" id="340100"/>
    <lineage>
        <taxon>Bacteria</taxon>
        <taxon>Pseudomonadati</taxon>
        <taxon>Pseudomonadota</taxon>
        <taxon>Betaproteobacteria</taxon>
        <taxon>Burkholderiales</taxon>
        <taxon>Alcaligenaceae</taxon>
        <taxon>Bordetella</taxon>
    </lineage>
</organism>
<proteinExistence type="inferred from homology"/>
<keyword evidence="9" id="KW-1185">Reference proteome</keyword>
<dbReference type="AlphaFoldDB" id="A9HX07"/>
<feature type="transmembrane region" description="Helical" evidence="7">
    <location>
        <begin position="135"/>
        <end position="152"/>
    </location>
</feature>
<protein>
    <submittedName>
        <fullName evidence="8">Uncharacterized protein</fullName>
    </submittedName>
</protein>
<evidence type="ECO:0000256" key="5">
    <source>
        <dbReference type="ARBA" id="ARBA00022989"/>
    </source>
</evidence>
<gene>
    <name evidence="8" type="ordered locus">Bpet3347</name>
</gene>
<keyword evidence="6 7" id="KW-0472">Membrane</keyword>
<evidence type="ECO:0000256" key="7">
    <source>
        <dbReference type="SAM" id="Phobius"/>
    </source>
</evidence>
<sequence>MPGTAAQRHNRRMDPLHTVLLTVGLFAFTFLSPGPNLLVVVQASLAAGRTAGAMTGLGVATGDALYSGLGLFGMATLITAGGALFTFIQMLGGAYLAWYGWRLLRGSGTHGLPVASAPQPVAGWRHFRRGLCTDLANPQTVLFFAGIFSVTLRPDTPPWAKATAWLALVAASLLWRVLLCHLFSRPLVRRAYLRCQRALECLAGAGLALFGLRLAYEGWTRR</sequence>
<feature type="transmembrane region" description="Helical" evidence="7">
    <location>
        <begin position="164"/>
        <end position="183"/>
    </location>
</feature>
<dbReference type="GO" id="GO:0005886">
    <property type="term" value="C:plasma membrane"/>
    <property type="evidence" value="ECO:0007669"/>
    <property type="project" value="UniProtKB-SubCell"/>
</dbReference>
<evidence type="ECO:0000256" key="2">
    <source>
        <dbReference type="ARBA" id="ARBA00007928"/>
    </source>
</evidence>
<dbReference type="Proteomes" id="UP000001225">
    <property type="component" value="Chromosome"/>
</dbReference>
<reference evidence="8 9" key="1">
    <citation type="journal article" date="2008" name="BMC Genomics">
        <title>The missing link: Bordetella petrii is endowed with both the metabolic versatility of environmental bacteria and virulence traits of pathogenic Bordetellae.</title>
        <authorList>
            <person name="Gross R."/>
            <person name="Guzman C.A."/>
            <person name="Sebaihia M."/>
            <person name="Martins Dos Santos V.A."/>
            <person name="Pieper D.H."/>
            <person name="Koebnik R."/>
            <person name="Lechner M."/>
            <person name="Bartels D."/>
            <person name="Buhrmester J."/>
            <person name="Choudhuri J.V."/>
            <person name="Ebensen T."/>
            <person name="Gaigalat L."/>
            <person name="Herrmann S."/>
            <person name="Khachane A.N."/>
            <person name="Larisch C."/>
            <person name="Link S."/>
            <person name="Linke B."/>
            <person name="Meyer F."/>
            <person name="Mormann S."/>
            <person name="Nakunst D."/>
            <person name="Rueckert C."/>
            <person name="Schneiker-Bekel S."/>
            <person name="Schulze K."/>
            <person name="Vorhoelter F.J."/>
            <person name="Yevsa T."/>
            <person name="Engle J.T."/>
            <person name="Goldman W.E."/>
            <person name="Puehler A."/>
            <person name="Goebel U.B."/>
            <person name="Goesmann A."/>
            <person name="Bloecker H."/>
            <person name="Kaiser O."/>
            <person name="Martinez-Arias R."/>
        </authorList>
    </citation>
    <scope>NUCLEOTIDE SEQUENCE [LARGE SCALE GENOMIC DNA]</scope>
    <source>
        <strain evidence="9">ATCC BAA-461 / DSM 12804 / CCUG 43448 / CIP 107267 / Se-1111R</strain>
    </source>
</reference>
<feature type="transmembrane region" description="Helical" evidence="7">
    <location>
        <begin position="72"/>
        <end position="98"/>
    </location>
</feature>
<evidence type="ECO:0000313" key="9">
    <source>
        <dbReference type="Proteomes" id="UP000001225"/>
    </source>
</evidence>
<dbReference type="eggNOG" id="COG1280">
    <property type="taxonomic scope" value="Bacteria"/>
</dbReference>
<dbReference type="PANTHER" id="PTHR30086">
    <property type="entry name" value="ARGININE EXPORTER PROTEIN ARGO"/>
    <property type="match status" value="1"/>
</dbReference>
<evidence type="ECO:0000256" key="3">
    <source>
        <dbReference type="ARBA" id="ARBA00022475"/>
    </source>
</evidence>
<accession>A9HX07</accession>
<evidence type="ECO:0000256" key="4">
    <source>
        <dbReference type="ARBA" id="ARBA00022692"/>
    </source>
</evidence>
<dbReference type="GO" id="GO:0015171">
    <property type="term" value="F:amino acid transmembrane transporter activity"/>
    <property type="evidence" value="ECO:0007669"/>
    <property type="project" value="TreeGrafter"/>
</dbReference>
<dbReference type="NCBIfam" id="TIGR00949">
    <property type="entry name" value="2A76"/>
    <property type="match status" value="1"/>
</dbReference>
<dbReference type="PANTHER" id="PTHR30086:SF21">
    <property type="entry name" value="TRANSPORT PROTEIN"/>
    <property type="match status" value="1"/>
</dbReference>
<name>A9HX07_BORPD</name>
<dbReference type="EMBL" id="AM902716">
    <property type="protein sequence ID" value="CAP43689.1"/>
    <property type="molecule type" value="Genomic_DNA"/>
</dbReference>